<dbReference type="AlphaFoldDB" id="A0A225D0Y4"/>
<evidence type="ECO:0000313" key="2">
    <source>
        <dbReference type="EMBL" id="OWK34593.1"/>
    </source>
</evidence>
<reference evidence="3" key="1">
    <citation type="submission" date="2017-06" db="EMBL/GenBank/DDBJ databases">
        <title>Genome analysis of Fimbriiglobus ruber SP5, the first member of the order Planctomycetales with confirmed chitinolytic capability.</title>
        <authorList>
            <person name="Ravin N.V."/>
            <person name="Rakitin A.L."/>
            <person name="Ivanova A.A."/>
            <person name="Beletsky A.V."/>
            <person name="Kulichevskaya I.S."/>
            <person name="Mardanov A.V."/>
            <person name="Dedysh S.N."/>
        </authorList>
    </citation>
    <scope>NUCLEOTIDE SEQUENCE [LARGE SCALE GENOMIC DNA]</scope>
    <source>
        <strain evidence="3">SP5</strain>
    </source>
</reference>
<sequence>MGPRPHLLAQRLHPKAAVSAREIRRNTGRTLSTCKTR</sequence>
<evidence type="ECO:0000313" key="3">
    <source>
        <dbReference type="Proteomes" id="UP000214646"/>
    </source>
</evidence>
<comment type="caution">
    <text evidence="2">The sequence shown here is derived from an EMBL/GenBank/DDBJ whole genome shotgun (WGS) entry which is preliminary data.</text>
</comment>
<evidence type="ECO:0000256" key="1">
    <source>
        <dbReference type="SAM" id="MobiDB-lite"/>
    </source>
</evidence>
<name>A0A225D0Y4_9BACT</name>
<gene>
    <name evidence="2" type="ORF">FRUB_10564</name>
</gene>
<feature type="region of interest" description="Disordered" evidence="1">
    <location>
        <begin position="1"/>
        <end position="37"/>
    </location>
</feature>
<dbReference type="EMBL" id="NIDE01000020">
    <property type="protein sequence ID" value="OWK34593.1"/>
    <property type="molecule type" value="Genomic_DNA"/>
</dbReference>
<protein>
    <submittedName>
        <fullName evidence="2">Uncharacterized protein</fullName>
    </submittedName>
</protein>
<proteinExistence type="predicted"/>
<keyword evidence="3" id="KW-1185">Reference proteome</keyword>
<accession>A0A225D0Y4</accession>
<organism evidence="2 3">
    <name type="scientific">Fimbriiglobus ruber</name>
    <dbReference type="NCBI Taxonomy" id="1908690"/>
    <lineage>
        <taxon>Bacteria</taxon>
        <taxon>Pseudomonadati</taxon>
        <taxon>Planctomycetota</taxon>
        <taxon>Planctomycetia</taxon>
        <taxon>Gemmatales</taxon>
        <taxon>Gemmataceae</taxon>
        <taxon>Fimbriiglobus</taxon>
    </lineage>
</organism>
<feature type="compositionally biased region" description="Polar residues" evidence="1">
    <location>
        <begin position="28"/>
        <end position="37"/>
    </location>
</feature>
<dbReference type="Proteomes" id="UP000214646">
    <property type="component" value="Unassembled WGS sequence"/>
</dbReference>